<evidence type="ECO:0000259" key="1">
    <source>
        <dbReference type="Pfam" id="PF03167"/>
    </source>
</evidence>
<dbReference type="InterPro" id="IPR036895">
    <property type="entry name" value="Uracil-DNA_glycosylase-like_sf"/>
</dbReference>
<dbReference type="RefSeq" id="WP_072693671.1">
    <property type="nucleotide sequence ID" value="NZ_FOSJ01000099.1"/>
</dbReference>
<dbReference type="CDD" id="cd10032">
    <property type="entry name" value="UDG-F6_HDG"/>
    <property type="match status" value="1"/>
</dbReference>
<dbReference type="NCBIfam" id="TIGR04274">
    <property type="entry name" value="hypoxanDNAglyco"/>
    <property type="match status" value="1"/>
</dbReference>
<dbReference type="InterPro" id="IPR026353">
    <property type="entry name" value="Hypoxan-DNA_Glyclase"/>
</dbReference>
<dbReference type="Proteomes" id="UP000199589">
    <property type="component" value="Unassembled WGS sequence"/>
</dbReference>
<name>A0A1I4C661_9LACT</name>
<reference evidence="3" key="1">
    <citation type="submission" date="2016-10" db="EMBL/GenBank/DDBJ databases">
        <authorList>
            <person name="Varghese N."/>
            <person name="Submissions S."/>
        </authorList>
    </citation>
    <scope>NUCLEOTIDE SEQUENCE [LARGE SCALE GENOMIC DNA]</scope>
    <source>
        <strain evidence="3">DSM 16108</strain>
    </source>
</reference>
<proteinExistence type="predicted"/>
<dbReference type="InterPro" id="IPR005122">
    <property type="entry name" value="Uracil-DNA_glycosylase-like"/>
</dbReference>
<dbReference type="EMBL" id="FOSJ01000099">
    <property type="protein sequence ID" value="SFK75779.1"/>
    <property type="molecule type" value="Genomic_DNA"/>
</dbReference>
<dbReference type="AlphaFoldDB" id="A0A1I4C661"/>
<accession>A0A1I4C661</accession>
<evidence type="ECO:0000313" key="2">
    <source>
        <dbReference type="EMBL" id="SFK75779.1"/>
    </source>
</evidence>
<sequence>MKSETVTNLVPIVDDQTKMLILGSMPGVESLQKAQYYTNSRNQFWKIIVKIFNDKEPNSYTERIALLQDNHIGLWDVIHSCKRVGSLDSAISEEVPNDFISFFEQYPSIKGVGFNGSKAYTTFKKLVGFRFFPDIQFVKLPSTSPTPGKNVKSFEGKTAEWEKFIEKS</sequence>
<keyword evidence="3" id="KW-1185">Reference proteome</keyword>
<feature type="domain" description="Uracil-DNA glycosylase-like" evidence="1">
    <location>
        <begin position="12"/>
        <end position="146"/>
    </location>
</feature>
<dbReference type="Pfam" id="PF03167">
    <property type="entry name" value="UDG"/>
    <property type="match status" value="1"/>
</dbReference>
<gene>
    <name evidence="2" type="ORF">SAMN04488569_10994</name>
</gene>
<organism evidence="2 3">
    <name type="scientific">Marinilactibacillus piezotolerans</name>
    <dbReference type="NCBI Taxonomy" id="258723"/>
    <lineage>
        <taxon>Bacteria</taxon>
        <taxon>Bacillati</taxon>
        <taxon>Bacillota</taxon>
        <taxon>Bacilli</taxon>
        <taxon>Lactobacillales</taxon>
        <taxon>Carnobacteriaceae</taxon>
        <taxon>Marinilactibacillus</taxon>
    </lineage>
</organism>
<dbReference type="Gene3D" id="3.40.470.10">
    <property type="entry name" value="Uracil-DNA glycosylase-like domain"/>
    <property type="match status" value="1"/>
</dbReference>
<evidence type="ECO:0000313" key="3">
    <source>
        <dbReference type="Proteomes" id="UP000199589"/>
    </source>
</evidence>
<protein>
    <submittedName>
        <fullName evidence="2">G/U mismatch-specific uracil-DNA glycosylase</fullName>
    </submittedName>
</protein>
<dbReference type="SUPFAM" id="SSF52141">
    <property type="entry name" value="Uracil-DNA glycosylase-like"/>
    <property type="match status" value="1"/>
</dbReference>
<dbReference type="OrthoDB" id="9796171at2"/>